<reference evidence="1" key="1">
    <citation type="submission" date="2022-03" db="EMBL/GenBank/DDBJ databases">
        <title>De novo assembled genomes of Belliella spp. (Cyclobacteriaceae) strains.</title>
        <authorList>
            <person name="Szabo A."/>
            <person name="Korponai K."/>
            <person name="Felfoldi T."/>
        </authorList>
    </citation>
    <scope>NUCLEOTIDE SEQUENCE</scope>
    <source>
        <strain evidence="1">DSM 111904</strain>
    </source>
</reference>
<evidence type="ECO:0000313" key="1">
    <source>
        <dbReference type="EMBL" id="MCH7410882.1"/>
    </source>
</evidence>
<keyword evidence="2" id="KW-1185">Reference proteome</keyword>
<dbReference type="RefSeq" id="WP_241349240.1">
    <property type="nucleotide sequence ID" value="NZ_JAKZGP010000050.1"/>
</dbReference>
<evidence type="ECO:0008006" key="3">
    <source>
        <dbReference type="Google" id="ProtNLM"/>
    </source>
</evidence>
<dbReference type="EMBL" id="JAKZGP010000050">
    <property type="protein sequence ID" value="MCH7410882.1"/>
    <property type="molecule type" value="Genomic_DNA"/>
</dbReference>
<name>A0ABS9V392_9BACT</name>
<organism evidence="1 2">
    <name type="scientific">Belliella filtrata</name>
    <dbReference type="NCBI Taxonomy" id="2923435"/>
    <lineage>
        <taxon>Bacteria</taxon>
        <taxon>Pseudomonadati</taxon>
        <taxon>Bacteroidota</taxon>
        <taxon>Cytophagia</taxon>
        <taxon>Cytophagales</taxon>
        <taxon>Cyclobacteriaceae</taxon>
        <taxon>Belliella</taxon>
    </lineage>
</organism>
<dbReference type="Proteomes" id="UP001165489">
    <property type="component" value="Unassembled WGS sequence"/>
</dbReference>
<comment type="caution">
    <text evidence="1">The sequence shown here is derived from an EMBL/GenBank/DDBJ whole genome shotgun (WGS) entry which is preliminary data.</text>
</comment>
<accession>A0ABS9V392</accession>
<proteinExistence type="predicted"/>
<protein>
    <recommendedName>
        <fullName evidence="3">SprT-like family protein</fullName>
    </recommendedName>
</protein>
<evidence type="ECO:0000313" key="2">
    <source>
        <dbReference type="Proteomes" id="UP001165489"/>
    </source>
</evidence>
<sequence length="145" mass="16415">MNTATTISIVRTMMHELIHAHILYLNYAEPGSDLIKSLNAFALAKGLVNDVMHAHHGFMPVYIDVIAESLYQWDQSNNPGNVQPMQFYQDMAWGGLTDFSENGINYIEYEGFKENFPDENERARIRDVISKEATNDSQAKGTPCN</sequence>
<gene>
    <name evidence="1" type="ORF">MM239_15850</name>
</gene>